<dbReference type="InterPro" id="IPR002577">
    <property type="entry name" value="HTH_HxlR"/>
</dbReference>
<protein>
    <submittedName>
        <fullName evidence="6">HTH-type transcriptional activator HxlR</fullName>
    </submittedName>
    <submittedName>
        <fullName evidence="5">Transcriptional regulator</fullName>
    </submittedName>
</protein>
<dbReference type="PANTHER" id="PTHR33204:SF29">
    <property type="entry name" value="TRANSCRIPTIONAL REGULATOR"/>
    <property type="match status" value="1"/>
</dbReference>
<dbReference type="EMBL" id="LZZI01000073">
    <property type="protein sequence ID" value="OOM59497.1"/>
    <property type="molecule type" value="Genomic_DNA"/>
</dbReference>
<evidence type="ECO:0000313" key="8">
    <source>
        <dbReference type="Proteomes" id="UP000031866"/>
    </source>
</evidence>
<dbReference type="InterPro" id="IPR036388">
    <property type="entry name" value="WH-like_DNA-bd_sf"/>
</dbReference>
<dbReference type="STRING" id="1520.LF65_02746"/>
<accession>A0A0B5QAS1</accession>
<evidence type="ECO:0000313" key="10">
    <source>
        <dbReference type="Proteomes" id="UP000190973"/>
    </source>
</evidence>
<sequence length="113" mass="13322">MNDERKDKSINTHLQYLLKVIGGKWKLPILCILTKKEVVRFNELKRELNGITNMSLSNCLQELEQYKIVKRIQYLEMPPRVEYSLTENSKKLIPSLKGLSDWAKEQIEIDDED</sequence>
<keyword evidence="1" id="KW-0805">Transcription regulation</keyword>
<evidence type="ECO:0000256" key="1">
    <source>
        <dbReference type="ARBA" id="ARBA00023015"/>
    </source>
</evidence>
<dbReference type="SUPFAM" id="SSF46785">
    <property type="entry name" value="Winged helix' DNA-binding domain"/>
    <property type="match status" value="1"/>
</dbReference>
<evidence type="ECO:0000313" key="6">
    <source>
        <dbReference type="EMBL" id="OOM59497.1"/>
    </source>
</evidence>
<dbReference type="InterPro" id="IPR036390">
    <property type="entry name" value="WH_DNA-bd_sf"/>
</dbReference>
<dbReference type="GO" id="GO:0003677">
    <property type="term" value="F:DNA binding"/>
    <property type="evidence" value="ECO:0007669"/>
    <property type="project" value="UniProtKB-KW"/>
</dbReference>
<dbReference type="AlphaFoldDB" id="A0A0B5QAS1"/>
<dbReference type="Pfam" id="PF01638">
    <property type="entry name" value="HxlR"/>
    <property type="match status" value="1"/>
</dbReference>
<keyword evidence="3" id="KW-0804">Transcription</keyword>
<dbReference type="Proteomes" id="UP000190973">
    <property type="component" value="Unassembled WGS sequence"/>
</dbReference>
<dbReference type="Gene3D" id="1.10.10.10">
    <property type="entry name" value="Winged helix-like DNA-binding domain superfamily/Winged helix DNA-binding domain"/>
    <property type="match status" value="1"/>
</dbReference>
<dbReference type="Proteomes" id="UP000190959">
    <property type="component" value="Unassembled WGS sequence"/>
</dbReference>
<reference evidence="5" key="2">
    <citation type="submission" date="2016-02" db="EMBL/GenBank/DDBJ databases">
        <title>Genome sequence of Clostridium beijerinckii strain 59B.</title>
        <authorList>
            <person name="Little G.T."/>
            <person name="Minton N.P."/>
        </authorList>
    </citation>
    <scope>NUCLEOTIDE SEQUENCE</scope>
    <source>
        <strain evidence="5">NCIMB 14988</strain>
    </source>
</reference>
<dbReference type="Proteomes" id="UP000031866">
    <property type="component" value="Chromosome"/>
</dbReference>
<dbReference type="PANTHER" id="PTHR33204">
    <property type="entry name" value="TRANSCRIPTIONAL REGULATOR, MARR FAMILY"/>
    <property type="match status" value="1"/>
</dbReference>
<evidence type="ECO:0000313" key="9">
    <source>
        <dbReference type="Proteomes" id="UP000190959"/>
    </source>
</evidence>
<evidence type="ECO:0000313" key="7">
    <source>
        <dbReference type="EMBL" id="OOP73255.1"/>
    </source>
</evidence>
<dbReference type="PROSITE" id="PS51118">
    <property type="entry name" value="HTH_HXLR"/>
    <property type="match status" value="1"/>
</dbReference>
<dbReference type="RefSeq" id="WP_017210606.1">
    <property type="nucleotide sequence ID" value="NZ_CP010086.2"/>
</dbReference>
<keyword evidence="2" id="KW-0238">DNA-binding</keyword>
<evidence type="ECO:0000256" key="2">
    <source>
        <dbReference type="ARBA" id="ARBA00023125"/>
    </source>
</evidence>
<dbReference type="OrthoDB" id="9791143at2"/>
<dbReference type="KEGG" id="cbei:LF65_02746"/>
<reference evidence="7 9" key="4">
    <citation type="submission" date="2017-02" db="EMBL/GenBank/DDBJ databases">
        <title>Genome sequence of Clostridium beijerinckii Br21.</title>
        <authorList>
            <person name="Fonseca B.C."/>
            <person name="Guazzaroni M.E."/>
            <person name="Riano-Pachon D.M."/>
            <person name="Reginatto V."/>
        </authorList>
    </citation>
    <scope>NUCLEOTIDE SEQUENCE [LARGE SCALE GENOMIC DNA]</scope>
    <source>
        <strain evidence="7 9">Br21</strain>
    </source>
</reference>
<reference evidence="8" key="1">
    <citation type="submission" date="2014-12" db="EMBL/GenBank/DDBJ databases">
        <title>Genome sequence of Clostridium beijerinckii strain 59B.</title>
        <authorList>
            <person name="Little G.T."/>
            <person name="Minton N.P."/>
        </authorList>
    </citation>
    <scope>NUCLEOTIDE SEQUENCE [LARGE SCALE GENOMIC DNA]</scope>
    <source>
        <strain evidence="8">59B</strain>
    </source>
</reference>
<dbReference type="EMBL" id="CP010086">
    <property type="protein sequence ID" value="AJG99319.1"/>
    <property type="molecule type" value="Genomic_DNA"/>
</dbReference>
<feature type="domain" description="HTH hxlR-type" evidence="4">
    <location>
        <begin position="11"/>
        <end position="111"/>
    </location>
</feature>
<evidence type="ECO:0000313" key="5">
    <source>
        <dbReference type="EMBL" id="AJG99319.1"/>
    </source>
</evidence>
<evidence type="ECO:0000256" key="3">
    <source>
        <dbReference type="ARBA" id="ARBA00023163"/>
    </source>
</evidence>
<dbReference type="EMBL" id="MWMH01000003">
    <property type="protein sequence ID" value="OOP73255.1"/>
    <property type="molecule type" value="Genomic_DNA"/>
</dbReference>
<reference evidence="6 10" key="3">
    <citation type="submission" date="2016-05" db="EMBL/GenBank/DDBJ databases">
        <title>Microbial solvent formation.</title>
        <authorList>
            <person name="Poehlein A."/>
            <person name="Montoya Solano J.D."/>
            <person name="Flitsch S."/>
            <person name="Krabben P."/>
            <person name="Duerre P."/>
            <person name="Daniel R."/>
        </authorList>
    </citation>
    <scope>NUCLEOTIDE SEQUENCE [LARGE SCALE GENOMIC DNA]</scope>
    <source>
        <strain evidence="6 10">DSM 53</strain>
    </source>
</reference>
<gene>
    <name evidence="6" type="primary">hxlR_3</name>
    <name evidence="7" type="ORF">CBEIBR21_09500</name>
    <name evidence="6" type="ORF">CLBCK_34470</name>
    <name evidence="5" type="ORF">LF65_02746</name>
</gene>
<organism evidence="5 8">
    <name type="scientific">Clostridium beijerinckii</name>
    <name type="common">Clostridium MP</name>
    <dbReference type="NCBI Taxonomy" id="1520"/>
    <lineage>
        <taxon>Bacteria</taxon>
        <taxon>Bacillati</taxon>
        <taxon>Bacillota</taxon>
        <taxon>Clostridia</taxon>
        <taxon>Eubacteriales</taxon>
        <taxon>Clostridiaceae</taxon>
        <taxon>Clostridium</taxon>
    </lineage>
</organism>
<evidence type="ECO:0000259" key="4">
    <source>
        <dbReference type="PROSITE" id="PS51118"/>
    </source>
</evidence>
<name>A0A0B5QAS1_CLOBE</name>
<proteinExistence type="predicted"/>